<dbReference type="EMBL" id="JASCZI010120947">
    <property type="protein sequence ID" value="MED6158071.1"/>
    <property type="molecule type" value="Genomic_DNA"/>
</dbReference>
<dbReference type="InterPro" id="IPR012337">
    <property type="entry name" value="RNaseH-like_sf"/>
</dbReference>
<organism evidence="1 2">
    <name type="scientific">Stylosanthes scabra</name>
    <dbReference type="NCBI Taxonomy" id="79078"/>
    <lineage>
        <taxon>Eukaryota</taxon>
        <taxon>Viridiplantae</taxon>
        <taxon>Streptophyta</taxon>
        <taxon>Embryophyta</taxon>
        <taxon>Tracheophyta</taxon>
        <taxon>Spermatophyta</taxon>
        <taxon>Magnoliopsida</taxon>
        <taxon>eudicotyledons</taxon>
        <taxon>Gunneridae</taxon>
        <taxon>Pentapetalae</taxon>
        <taxon>rosids</taxon>
        <taxon>fabids</taxon>
        <taxon>Fabales</taxon>
        <taxon>Fabaceae</taxon>
        <taxon>Papilionoideae</taxon>
        <taxon>50 kb inversion clade</taxon>
        <taxon>dalbergioids sensu lato</taxon>
        <taxon>Dalbergieae</taxon>
        <taxon>Pterocarpus clade</taxon>
        <taxon>Stylosanthes</taxon>
    </lineage>
</organism>
<dbReference type="InterPro" id="IPR044730">
    <property type="entry name" value="RNase_H-like_dom_plant"/>
</dbReference>
<sequence>MSNIKCNIDGAYCKTTGSGATTTVFRDSSGRMITYTTSNVEANTALTVEALAIRNARGEPTCQHLKSNLRIAAVLPIWNDINKLMQSQGRIGFTWIPREGNELAH</sequence>
<proteinExistence type="predicted"/>
<reference evidence="1 2" key="1">
    <citation type="journal article" date="2023" name="Plants (Basel)">
        <title>Bridging the Gap: Combining Genomics and Transcriptomics Approaches to Understand Stylosanthes scabra, an Orphan Legume from the Brazilian Caatinga.</title>
        <authorList>
            <person name="Ferreira-Neto J.R.C."/>
            <person name="da Silva M.D."/>
            <person name="Binneck E."/>
            <person name="de Melo N.F."/>
            <person name="da Silva R.H."/>
            <person name="de Melo A.L.T.M."/>
            <person name="Pandolfi V."/>
            <person name="Bustamante F.O."/>
            <person name="Brasileiro-Vidal A.C."/>
            <person name="Benko-Iseppon A.M."/>
        </authorList>
    </citation>
    <scope>NUCLEOTIDE SEQUENCE [LARGE SCALE GENOMIC DNA]</scope>
    <source>
        <tissue evidence="1">Leaves</tissue>
    </source>
</reference>
<dbReference type="InterPro" id="IPR053151">
    <property type="entry name" value="RNase_H-like"/>
</dbReference>
<dbReference type="Proteomes" id="UP001341840">
    <property type="component" value="Unassembled WGS sequence"/>
</dbReference>
<evidence type="ECO:0008006" key="3">
    <source>
        <dbReference type="Google" id="ProtNLM"/>
    </source>
</evidence>
<keyword evidence="2" id="KW-1185">Reference proteome</keyword>
<dbReference type="SUPFAM" id="SSF53098">
    <property type="entry name" value="Ribonuclease H-like"/>
    <property type="match status" value="1"/>
</dbReference>
<dbReference type="PANTHER" id="PTHR47723">
    <property type="entry name" value="OS05G0353850 PROTEIN"/>
    <property type="match status" value="1"/>
</dbReference>
<comment type="caution">
    <text evidence="1">The sequence shown here is derived from an EMBL/GenBank/DDBJ whole genome shotgun (WGS) entry which is preliminary data.</text>
</comment>
<accession>A0ABU6UA01</accession>
<evidence type="ECO:0000313" key="2">
    <source>
        <dbReference type="Proteomes" id="UP001341840"/>
    </source>
</evidence>
<evidence type="ECO:0000313" key="1">
    <source>
        <dbReference type="EMBL" id="MED6158071.1"/>
    </source>
</evidence>
<gene>
    <name evidence="1" type="ORF">PIB30_029265</name>
</gene>
<dbReference type="PANTHER" id="PTHR47723:SF24">
    <property type="entry name" value="RNASE H TYPE-1 DOMAIN-CONTAINING PROTEIN"/>
    <property type="match status" value="1"/>
</dbReference>
<dbReference type="CDD" id="cd06222">
    <property type="entry name" value="RNase_H_like"/>
    <property type="match status" value="1"/>
</dbReference>
<name>A0ABU6UA01_9FABA</name>
<protein>
    <recommendedName>
        <fullName evidence="3">RNase H type-1 domain-containing protein</fullName>
    </recommendedName>
</protein>